<reference evidence="1" key="1">
    <citation type="submission" date="2016-12" db="EMBL/GenBank/DDBJ databases">
        <title>The genomes of Aspergillus section Nigri reveals drivers in fungal speciation.</title>
        <authorList>
            <consortium name="DOE Joint Genome Institute"/>
            <person name="Vesth T.C."/>
            <person name="Nybo J."/>
            <person name="Theobald S."/>
            <person name="Brandl J."/>
            <person name="Frisvad J.C."/>
            <person name="Nielsen K.F."/>
            <person name="Lyhne E.K."/>
            <person name="Kogle M.E."/>
            <person name="Kuo A."/>
            <person name="Riley R."/>
            <person name="Clum A."/>
            <person name="Nolan M."/>
            <person name="Lipzen A."/>
            <person name="Salamov A."/>
            <person name="Henrissat B."/>
            <person name="Wiebenga A."/>
            <person name="De vries R.P."/>
            <person name="Grigoriev I.V."/>
            <person name="Mortensen U.H."/>
            <person name="Andersen M.R."/>
            <person name="Baker S.E."/>
        </authorList>
    </citation>
    <scope>NUCLEOTIDE SEQUENCE</scope>
    <source>
        <strain evidence="1">IBT 28561</strain>
    </source>
</reference>
<evidence type="ECO:0000313" key="2">
    <source>
        <dbReference type="Proteomes" id="UP000234254"/>
    </source>
</evidence>
<protein>
    <submittedName>
        <fullName evidence="1">Uncharacterized protein</fullName>
    </submittedName>
</protein>
<dbReference type="VEuPathDB" id="FungiDB:P168DRAFT_279492"/>
<organism evidence="1 2">
    <name type="scientific">Aspergillus campestris (strain IBT 28561)</name>
    <dbReference type="NCBI Taxonomy" id="1392248"/>
    <lineage>
        <taxon>Eukaryota</taxon>
        <taxon>Fungi</taxon>
        <taxon>Dikarya</taxon>
        <taxon>Ascomycota</taxon>
        <taxon>Pezizomycotina</taxon>
        <taxon>Eurotiomycetes</taxon>
        <taxon>Eurotiomycetidae</taxon>
        <taxon>Eurotiales</taxon>
        <taxon>Aspergillaceae</taxon>
        <taxon>Aspergillus</taxon>
        <taxon>Aspergillus subgen. Circumdati</taxon>
    </lineage>
</organism>
<name>A0A2I1DCC9_ASPC2</name>
<comment type="caution">
    <text evidence="1">The sequence shown here is derived from an EMBL/GenBank/DDBJ whole genome shotgun (WGS) entry which is preliminary data.</text>
</comment>
<dbReference type="GeneID" id="36543312"/>
<dbReference type="EMBL" id="MSFM01000002">
    <property type="protein sequence ID" value="PKY07525.1"/>
    <property type="molecule type" value="Genomic_DNA"/>
</dbReference>
<accession>A0A2I1DCC9</accession>
<sequence length="438" mass="51256">MAESTLEGLPTELKILILFRVQDGDTLKSLVLASPGYHQAYLAVRSELLGCLVKRQYSGFLDLAEALTAVRSQGVHFSLQMKNAILLLDNWRRRNEIRGLSQSSSNQLDEPNGLGEIIKLLHFHKMLCFFLEDFSINAPRPPWIQPIQWENECLPLQLLHSEKRRFLRAMCRFQILKNIFGDPVHCFGHESCDSCGRRKVWQLGETHELRDLKRAHGAWYIHEMAYQLFYGTIPPWEHEEMGSVFSYLITKTKAISKEVTDDLQQLSKSTPCEFFWDILPIEQRPPSGCEIESERDLVHFHQHFEGLAGLGPEFLYRVLHMDRLSRRNLVCINTRGFWPGPFIGLRIGLSWDHKFPFIDPADRYESQNFEQLWSTLSPLEQPTVGWKKAWLLPHNEEDILEDSMDFNRESETDWEWSYALWDERRLKEWEAPLLVEDS</sequence>
<gene>
    <name evidence="1" type="ORF">P168DRAFT_279492</name>
</gene>
<proteinExistence type="predicted"/>
<keyword evidence="2" id="KW-1185">Reference proteome</keyword>
<dbReference type="AlphaFoldDB" id="A0A2I1DCC9"/>
<dbReference type="OrthoDB" id="5427059at2759"/>
<evidence type="ECO:0000313" key="1">
    <source>
        <dbReference type="EMBL" id="PKY07525.1"/>
    </source>
</evidence>
<dbReference type="RefSeq" id="XP_024696119.1">
    <property type="nucleotide sequence ID" value="XM_024835788.1"/>
</dbReference>
<dbReference type="Proteomes" id="UP000234254">
    <property type="component" value="Unassembled WGS sequence"/>
</dbReference>